<evidence type="ECO:0000256" key="1">
    <source>
        <dbReference type="SAM" id="MobiDB-lite"/>
    </source>
</evidence>
<feature type="region of interest" description="Disordered" evidence="1">
    <location>
        <begin position="40"/>
        <end position="66"/>
    </location>
</feature>
<dbReference type="AlphaFoldDB" id="O69444"/>
<dbReference type="PIR" id="T45140">
    <property type="entry name" value="T45140"/>
</dbReference>
<organism evidence="2">
    <name type="scientific">Methylococcus capsulatus</name>
    <dbReference type="NCBI Taxonomy" id="414"/>
    <lineage>
        <taxon>Bacteria</taxon>
        <taxon>Pseudomonadati</taxon>
        <taxon>Pseudomonadota</taxon>
        <taxon>Gammaproteobacteria</taxon>
        <taxon>Methylococcales</taxon>
        <taxon>Methylococcaceae</taxon>
        <taxon>Methylococcus</taxon>
    </lineage>
</organism>
<sequence>MGTHASIQLHITQLIFDKKTTELDSSPRTCRILSLLQGVSPRGRLAPEQPTPTLDERNTPLTARQT</sequence>
<accession>O69444</accession>
<dbReference type="EMBL" id="Y09978">
    <property type="protein sequence ID" value="CAA71096.1"/>
    <property type="molecule type" value="Genomic_DNA"/>
</dbReference>
<reference evidence="2" key="1">
    <citation type="journal article" date="1998" name="Biochim. Biophys. Acta">
        <title>Squalene-hopene cyclase from Methylococcus capsulatus (Bath): a bacterium producing hopanoids and steroids.</title>
        <authorList>
            <person name="Tippelt A."/>
            <person name="Jahnke L."/>
            <person name="Poralla K."/>
        </authorList>
    </citation>
    <scope>NUCLEOTIDE SEQUENCE</scope>
    <source>
        <strain evidence="2">Bath</strain>
    </source>
</reference>
<protein>
    <submittedName>
        <fullName evidence="2">ORFX protein</fullName>
    </submittedName>
</protein>
<proteinExistence type="predicted"/>
<evidence type="ECO:0000313" key="2">
    <source>
        <dbReference type="EMBL" id="CAA71096.1"/>
    </source>
</evidence>
<name>O69444_METCP</name>
<gene>
    <name evidence="2" type="primary">ORFX</name>
</gene>